<dbReference type="InterPro" id="IPR052411">
    <property type="entry name" value="c-mor_Regulatory_Protein"/>
</dbReference>
<sequence length="113" mass="13254">MTIRKERSAALLMQVILLIETELGKYGIDKDKAELIAKNTCDQLRQDFGGEPFYFPKGKDLDVILAHHEIYDRFNGHNQVELAKEFNMSVPHIYRLLKKVHKEEVDKRQPKLF</sequence>
<evidence type="ECO:0000259" key="1">
    <source>
        <dbReference type="Pfam" id="PF08765"/>
    </source>
</evidence>
<dbReference type="Proteomes" id="UP000032352">
    <property type="component" value="Chromosome"/>
</dbReference>
<proteinExistence type="predicted"/>
<organism evidence="2 3">
    <name type="scientific">Thalassomonas viridans</name>
    <dbReference type="NCBI Taxonomy" id="137584"/>
    <lineage>
        <taxon>Bacteria</taxon>
        <taxon>Pseudomonadati</taxon>
        <taxon>Pseudomonadota</taxon>
        <taxon>Gammaproteobacteria</taxon>
        <taxon>Alteromonadales</taxon>
        <taxon>Colwelliaceae</taxon>
        <taxon>Thalassomonas</taxon>
    </lineage>
</organism>
<dbReference type="RefSeq" id="WP_053047118.1">
    <property type="nucleotide sequence ID" value="NZ_CP059733.1"/>
</dbReference>
<dbReference type="GO" id="GO:0003677">
    <property type="term" value="F:DNA binding"/>
    <property type="evidence" value="ECO:0007669"/>
    <property type="project" value="UniProtKB-KW"/>
</dbReference>
<keyword evidence="3" id="KW-1185">Reference proteome</keyword>
<feature type="domain" description="Mor transcription activator" evidence="1">
    <location>
        <begin position="8"/>
        <end position="112"/>
    </location>
</feature>
<accession>A0AAE9Z6Y8</accession>
<dbReference type="EMBL" id="CP059733">
    <property type="protein sequence ID" value="WDE07254.1"/>
    <property type="molecule type" value="Genomic_DNA"/>
</dbReference>
<dbReference type="PANTHER" id="PTHR37812:SF1">
    <property type="entry name" value="MU-LIKE PROPHAGE FLUMU PROTEIN C"/>
    <property type="match status" value="1"/>
</dbReference>
<dbReference type="KEGG" id="tvd:SG34_010390"/>
<reference evidence="2 3" key="1">
    <citation type="journal article" date="2015" name="Genome Announc.">
        <title>Draft Genome Sequences of Marine Isolates of Thalassomonas viridans and Thalassomonas actiniarum.</title>
        <authorList>
            <person name="Olonade I."/>
            <person name="van Zyl L.J."/>
            <person name="Trindade M."/>
        </authorList>
    </citation>
    <scope>NUCLEOTIDE SEQUENCE [LARGE SCALE GENOMIC DNA]</scope>
    <source>
        <strain evidence="2 3">XOM25</strain>
    </source>
</reference>
<evidence type="ECO:0000313" key="2">
    <source>
        <dbReference type="EMBL" id="WDE07254.1"/>
    </source>
</evidence>
<dbReference type="Gene3D" id="1.10.10.60">
    <property type="entry name" value="Homeodomain-like"/>
    <property type="match status" value="1"/>
</dbReference>
<dbReference type="InterPro" id="IPR009057">
    <property type="entry name" value="Homeodomain-like_sf"/>
</dbReference>
<gene>
    <name evidence="2" type="ORF">SG34_010390</name>
</gene>
<dbReference type="PANTHER" id="PTHR37812">
    <property type="entry name" value="MU-LIKE PROPHAGE FLUMU PROTEIN C"/>
    <property type="match status" value="1"/>
</dbReference>
<dbReference type="Pfam" id="PF08765">
    <property type="entry name" value="Mor"/>
    <property type="match status" value="1"/>
</dbReference>
<reference evidence="2 3" key="2">
    <citation type="journal article" date="2022" name="Mar. Drugs">
        <title>Bioassay-Guided Fractionation Leads to the Detection of Cholic Acid Generated by the Rare Thalassomonas sp.</title>
        <authorList>
            <person name="Pheiffer F."/>
            <person name="Schneider Y.K."/>
            <person name="Hansen E.H."/>
            <person name="Andersen J.H."/>
            <person name="Isaksson J."/>
            <person name="Busche T."/>
            <person name="R C."/>
            <person name="Kalinowski J."/>
            <person name="Zyl L.V."/>
            <person name="Trindade M."/>
        </authorList>
    </citation>
    <scope>NUCLEOTIDE SEQUENCE [LARGE SCALE GENOMIC DNA]</scope>
    <source>
        <strain evidence="2 3">XOM25</strain>
    </source>
</reference>
<keyword evidence="2" id="KW-0238">DNA-binding</keyword>
<name>A0AAE9Z6Y8_9GAMM</name>
<evidence type="ECO:0000313" key="3">
    <source>
        <dbReference type="Proteomes" id="UP000032352"/>
    </source>
</evidence>
<dbReference type="AlphaFoldDB" id="A0AAE9Z6Y8"/>
<dbReference type="SUPFAM" id="SSF46689">
    <property type="entry name" value="Homeodomain-like"/>
    <property type="match status" value="1"/>
</dbReference>
<protein>
    <submittedName>
        <fullName evidence="2">DNA-binding protein</fullName>
    </submittedName>
</protein>
<dbReference type="InterPro" id="IPR014875">
    <property type="entry name" value="Mor_transcription_activator"/>
</dbReference>